<dbReference type="SMART" id="SM00382">
    <property type="entry name" value="AAA"/>
    <property type="match status" value="1"/>
</dbReference>
<dbReference type="PANTHER" id="PTHR43297">
    <property type="entry name" value="OLIGOPEPTIDE TRANSPORT ATP-BINDING PROTEIN APPD"/>
    <property type="match status" value="1"/>
</dbReference>
<dbReference type="EMBL" id="CP061799">
    <property type="protein sequence ID" value="QTA82908.1"/>
    <property type="molecule type" value="Genomic_DNA"/>
</dbReference>
<dbReference type="InterPro" id="IPR027417">
    <property type="entry name" value="P-loop_NTPase"/>
</dbReference>
<dbReference type="InterPro" id="IPR013563">
    <property type="entry name" value="Oligopep_ABC_C"/>
</dbReference>
<dbReference type="Pfam" id="PF00005">
    <property type="entry name" value="ABC_tran"/>
    <property type="match status" value="1"/>
</dbReference>
<keyword evidence="10" id="KW-1185">Reference proteome</keyword>
<dbReference type="RefSeq" id="WP_207688779.1">
    <property type="nucleotide sequence ID" value="NZ_CP061799.1"/>
</dbReference>
<dbReference type="PROSITE" id="PS50893">
    <property type="entry name" value="ABC_TRANSPORTER_2"/>
    <property type="match status" value="1"/>
</dbReference>
<dbReference type="Pfam" id="PF08352">
    <property type="entry name" value="oligo_HPY"/>
    <property type="match status" value="1"/>
</dbReference>
<keyword evidence="7" id="KW-0472">Membrane</keyword>
<dbReference type="InterPro" id="IPR003439">
    <property type="entry name" value="ABC_transporter-like_ATP-bd"/>
</dbReference>
<evidence type="ECO:0000313" key="10">
    <source>
        <dbReference type="Proteomes" id="UP000663720"/>
    </source>
</evidence>
<dbReference type="GO" id="GO:0005524">
    <property type="term" value="F:ATP binding"/>
    <property type="evidence" value="ECO:0007669"/>
    <property type="project" value="UniProtKB-KW"/>
</dbReference>
<dbReference type="FunFam" id="3.40.50.300:FF:000016">
    <property type="entry name" value="Oligopeptide ABC transporter ATP-binding component"/>
    <property type="match status" value="1"/>
</dbReference>
<evidence type="ECO:0000256" key="6">
    <source>
        <dbReference type="ARBA" id="ARBA00022840"/>
    </source>
</evidence>
<reference evidence="9" key="1">
    <citation type="journal article" date="2021" name="Microb. Physiol.">
        <title>Proteogenomic Insights into the Physiology of Marine, Sulfate-Reducing, Filamentous Desulfonema limicola and Desulfonema magnum.</title>
        <authorList>
            <person name="Schnaars V."/>
            <person name="Wohlbrand L."/>
            <person name="Scheve S."/>
            <person name="Hinrichs C."/>
            <person name="Reinhardt R."/>
            <person name="Rabus R."/>
        </authorList>
    </citation>
    <scope>NUCLEOTIDE SEQUENCE</scope>
    <source>
        <strain evidence="9">5ac10</strain>
    </source>
</reference>
<protein>
    <submittedName>
        <fullName evidence="9">Oligopeptide/dipeptide ABC transporter, ATP-binding protein</fullName>
    </submittedName>
</protein>
<dbReference type="PANTHER" id="PTHR43297:SF2">
    <property type="entry name" value="DIPEPTIDE TRANSPORT ATP-BINDING PROTEIN DPPD"/>
    <property type="match status" value="1"/>
</dbReference>
<evidence type="ECO:0000256" key="1">
    <source>
        <dbReference type="ARBA" id="ARBA00004417"/>
    </source>
</evidence>
<dbReference type="InterPro" id="IPR017871">
    <property type="entry name" value="ABC_transporter-like_CS"/>
</dbReference>
<dbReference type="AlphaFoldDB" id="A0A975BCT2"/>
<dbReference type="Gene3D" id="3.40.50.300">
    <property type="entry name" value="P-loop containing nucleotide triphosphate hydrolases"/>
    <property type="match status" value="1"/>
</dbReference>
<evidence type="ECO:0000256" key="7">
    <source>
        <dbReference type="ARBA" id="ARBA00023136"/>
    </source>
</evidence>
<keyword evidence="3" id="KW-0813">Transport</keyword>
<keyword evidence="6 9" id="KW-0067">ATP-binding</keyword>
<evidence type="ECO:0000259" key="8">
    <source>
        <dbReference type="PROSITE" id="PS50893"/>
    </source>
</evidence>
<dbReference type="NCBIfam" id="TIGR01727">
    <property type="entry name" value="oligo_HPY"/>
    <property type="match status" value="1"/>
</dbReference>
<dbReference type="GO" id="GO:0015833">
    <property type="term" value="P:peptide transport"/>
    <property type="evidence" value="ECO:0007669"/>
    <property type="project" value="InterPro"/>
</dbReference>
<evidence type="ECO:0000313" key="9">
    <source>
        <dbReference type="EMBL" id="QTA82908.1"/>
    </source>
</evidence>
<dbReference type="GO" id="GO:0005886">
    <property type="term" value="C:plasma membrane"/>
    <property type="evidence" value="ECO:0007669"/>
    <property type="project" value="UniProtKB-SubCell"/>
</dbReference>
<gene>
    <name evidence="9" type="ORF">dnl_52940</name>
</gene>
<keyword evidence="4" id="KW-1003">Cell membrane</keyword>
<dbReference type="InterPro" id="IPR050388">
    <property type="entry name" value="ABC_Ni/Peptide_Import"/>
</dbReference>
<organism evidence="9 10">
    <name type="scientific">Desulfonema limicola</name>
    <dbReference type="NCBI Taxonomy" id="45656"/>
    <lineage>
        <taxon>Bacteria</taxon>
        <taxon>Pseudomonadati</taxon>
        <taxon>Thermodesulfobacteriota</taxon>
        <taxon>Desulfobacteria</taxon>
        <taxon>Desulfobacterales</taxon>
        <taxon>Desulfococcaceae</taxon>
        <taxon>Desulfonema</taxon>
    </lineage>
</organism>
<evidence type="ECO:0000256" key="3">
    <source>
        <dbReference type="ARBA" id="ARBA00022448"/>
    </source>
</evidence>
<dbReference type="Proteomes" id="UP000663720">
    <property type="component" value="Chromosome"/>
</dbReference>
<proteinExistence type="inferred from homology"/>
<dbReference type="KEGG" id="dli:dnl_52940"/>
<dbReference type="CDD" id="cd03257">
    <property type="entry name" value="ABC_NikE_OppD_transporters"/>
    <property type="match status" value="1"/>
</dbReference>
<comment type="subcellular location">
    <subcellularLocation>
        <location evidence="1">Cell inner membrane</location>
        <topology evidence="1">Peripheral membrane protein</topology>
    </subcellularLocation>
</comment>
<name>A0A975BCT2_9BACT</name>
<dbReference type="GO" id="GO:0016887">
    <property type="term" value="F:ATP hydrolysis activity"/>
    <property type="evidence" value="ECO:0007669"/>
    <property type="project" value="InterPro"/>
</dbReference>
<evidence type="ECO:0000256" key="5">
    <source>
        <dbReference type="ARBA" id="ARBA00022741"/>
    </source>
</evidence>
<feature type="domain" description="ABC transporter" evidence="8">
    <location>
        <begin position="8"/>
        <end position="258"/>
    </location>
</feature>
<accession>A0A975BCT2</accession>
<keyword evidence="5" id="KW-0547">Nucleotide-binding</keyword>
<evidence type="ECO:0000256" key="2">
    <source>
        <dbReference type="ARBA" id="ARBA00005417"/>
    </source>
</evidence>
<dbReference type="PROSITE" id="PS00211">
    <property type="entry name" value="ABC_TRANSPORTER_1"/>
    <property type="match status" value="1"/>
</dbReference>
<comment type="similarity">
    <text evidence="2">Belongs to the ABC transporter superfamily.</text>
</comment>
<sequence>MNSQSPVICVENLQACFFTKQGVVKAVDDVSFSLKPGMILGIAGESGSGKSVTALALMGLLDKPGRITRGKILFCGQDITNLNEKEMRQLRGCEISMIFQDALSCFNPVLRIDTQIIEVLKAHHKISSKAALEKAEKALVQMGIPDVKTRIRFYPHQFSGGMLQRIAIAIATLNHPKLIIADEPTTSLDVTIQRQILGIIQQHIHEQNTALIWITHDLGVIAGLVDEICIMYAGLIVEYGNVDQILDSPLHPYTMGLINSVPATGNRQKFLKQIPGIPPSRLNIPSGCAFRNRCSRADSKCLVKPELTGSLKRQVRCFHPYTENFK</sequence>
<evidence type="ECO:0000256" key="4">
    <source>
        <dbReference type="ARBA" id="ARBA00022475"/>
    </source>
</evidence>
<dbReference type="InterPro" id="IPR003593">
    <property type="entry name" value="AAA+_ATPase"/>
</dbReference>
<dbReference type="SUPFAM" id="SSF52540">
    <property type="entry name" value="P-loop containing nucleoside triphosphate hydrolases"/>
    <property type="match status" value="1"/>
</dbReference>